<dbReference type="InterPro" id="IPR023298">
    <property type="entry name" value="ATPase_P-typ_TM_dom_sf"/>
</dbReference>
<evidence type="ECO:0000256" key="6">
    <source>
        <dbReference type="ARBA" id="ARBA00022989"/>
    </source>
</evidence>
<keyword evidence="5" id="KW-0460">Magnesium</keyword>
<dbReference type="SUPFAM" id="SSF81653">
    <property type="entry name" value="Calcium ATPase, transduction domain A"/>
    <property type="match status" value="1"/>
</dbReference>
<dbReference type="NCBIfam" id="TIGR01494">
    <property type="entry name" value="ATPase_P-type"/>
    <property type="match status" value="2"/>
</dbReference>
<keyword evidence="12" id="KW-1185">Reference proteome</keyword>
<sequence length="680" mass="75014">MFIAIGGIDTLDEKQLLARKEIFGENTLPERKKKRFWEFMVDALSDVTLIVLIVCGILSLILGLTIEKDKTVGWIEGASILVAVLIVVLISSLNDFQKEKQFRELSAIKDDVIVSVTRNFKRMQIPAKELLVGDLLHLSTGDIVTADGLLLKGYDVKVDNSSLTGESEPVEKSPNEDPVIYSGTKILAGYGILLVCAVGVRSQTGIIHRLVSSNASISAQGKKRTSEHKESEPTGESTHLLSEEHKYSSSSSSDVSEPDESVIEGSGSVLQKKLEDLAVRIGYFGMMMAVLTFLILVIRFCIKTYTVRRFDVADLAEFLKFFIVGITVLVVAVPEGLPLAVTIALAFSVKRMLRDKNLVRHLDACETMGSATTICSDKTGTLTTNQMTVAACEFAHVQKDCLQYDKAPLGRTSKDIVEQIASVNSTAEVPAITLLFGEIVIHSVSTIQQVLIEDDGRCEYLGSSTECALLYFLRVHNIDYAKYRKTCEVAKLVTFSSARKRMSTIIYLPQEEIYRVLCKGAGEVVLGRCAFLYREDTGKGPLTPELRDYYQQRIDDYAQKGLRTLTFAYKDLSKETFEARGANTDFVESSLIFMGIVGIKDPVRPEVVNAIKQCQKAGIVVRMVTGDNVLTACTIAKECGILDADYSFFSVMEGPDFRNRVTEADGPFMTALLLSSLLIF</sequence>
<gene>
    <name evidence="11" type="ORF">Zmor_012341</name>
</gene>
<dbReference type="Pfam" id="PF00690">
    <property type="entry name" value="Cation_ATPase_N"/>
    <property type="match status" value="1"/>
</dbReference>
<evidence type="ECO:0000259" key="10">
    <source>
        <dbReference type="SMART" id="SM00831"/>
    </source>
</evidence>
<dbReference type="GO" id="GO:0005388">
    <property type="term" value="F:P-type calcium transporter activity"/>
    <property type="evidence" value="ECO:0007669"/>
    <property type="project" value="TreeGrafter"/>
</dbReference>
<dbReference type="SUPFAM" id="SSF81665">
    <property type="entry name" value="Calcium ATPase, transmembrane domain M"/>
    <property type="match status" value="1"/>
</dbReference>
<evidence type="ECO:0000256" key="8">
    <source>
        <dbReference type="SAM" id="MobiDB-lite"/>
    </source>
</evidence>
<accession>A0AA38HHZ8</accession>
<dbReference type="Gene3D" id="1.20.1110.10">
    <property type="entry name" value="Calcium-transporting ATPase, transmembrane domain"/>
    <property type="match status" value="1"/>
</dbReference>
<dbReference type="InterPro" id="IPR023299">
    <property type="entry name" value="ATPase_P-typ_cyto_dom_N"/>
</dbReference>
<keyword evidence="7 9" id="KW-0472">Membrane</keyword>
<dbReference type="GO" id="GO:0012505">
    <property type="term" value="C:endomembrane system"/>
    <property type="evidence" value="ECO:0007669"/>
    <property type="project" value="UniProtKB-SubCell"/>
</dbReference>
<dbReference type="PANTHER" id="PTHR24093">
    <property type="entry name" value="CATION TRANSPORTING ATPASE"/>
    <property type="match status" value="1"/>
</dbReference>
<dbReference type="InterPro" id="IPR001757">
    <property type="entry name" value="P_typ_ATPase"/>
</dbReference>
<dbReference type="InterPro" id="IPR023214">
    <property type="entry name" value="HAD_sf"/>
</dbReference>
<dbReference type="SUPFAM" id="SSF56784">
    <property type="entry name" value="HAD-like"/>
    <property type="match status" value="1"/>
</dbReference>
<dbReference type="EMBL" id="JALNTZ010003921">
    <property type="protein sequence ID" value="KAJ3615735.1"/>
    <property type="molecule type" value="Genomic_DNA"/>
</dbReference>
<feature type="transmembrane region" description="Helical" evidence="9">
    <location>
        <begin position="72"/>
        <end position="93"/>
    </location>
</feature>
<comment type="caution">
    <text evidence="11">The sequence shown here is derived from an EMBL/GenBank/DDBJ whole genome shotgun (WGS) entry which is preliminary data.</text>
</comment>
<feature type="transmembrane region" description="Helical" evidence="9">
    <location>
        <begin position="39"/>
        <end position="66"/>
    </location>
</feature>
<feature type="region of interest" description="Disordered" evidence="8">
    <location>
        <begin position="218"/>
        <end position="261"/>
    </location>
</feature>
<dbReference type="InterPro" id="IPR008250">
    <property type="entry name" value="ATPase_P-typ_transduc_dom_A_sf"/>
</dbReference>
<dbReference type="SMART" id="SM00831">
    <property type="entry name" value="Cation_ATPase_N"/>
    <property type="match status" value="1"/>
</dbReference>
<feature type="domain" description="Cation-transporting P-type ATPase N-terminal" evidence="10">
    <location>
        <begin position="4"/>
        <end position="64"/>
    </location>
</feature>
<comment type="subcellular location">
    <subcellularLocation>
        <location evidence="1">Endomembrane system</location>
        <topology evidence="1">Multi-pass membrane protein</topology>
    </subcellularLocation>
</comment>
<dbReference type="PROSITE" id="PS00154">
    <property type="entry name" value="ATPASE_E1_E2"/>
    <property type="match status" value="1"/>
</dbReference>
<dbReference type="PANTHER" id="PTHR24093:SF369">
    <property type="entry name" value="CALCIUM-TRANSPORTING ATPASE"/>
    <property type="match status" value="1"/>
</dbReference>
<dbReference type="InterPro" id="IPR004014">
    <property type="entry name" value="ATPase_P-typ_cation-transptr_N"/>
</dbReference>
<dbReference type="Gene3D" id="2.70.150.10">
    <property type="entry name" value="Calcium-transporting ATPase, cytoplasmic transduction domain A"/>
    <property type="match status" value="1"/>
</dbReference>
<evidence type="ECO:0000256" key="3">
    <source>
        <dbReference type="ARBA" id="ARBA00022741"/>
    </source>
</evidence>
<dbReference type="GO" id="GO:0005524">
    <property type="term" value="F:ATP binding"/>
    <property type="evidence" value="ECO:0007669"/>
    <property type="project" value="UniProtKB-KW"/>
</dbReference>
<dbReference type="FunFam" id="1.20.1110.10:FF:000036">
    <property type="entry name" value="Calcium-transporting ATPase"/>
    <property type="match status" value="1"/>
</dbReference>
<evidence type="ECO:0000256" key="7">
    <source>
        <dbReference type="ARBA" id="ARBA00023136"/>
    </source>
</evidence>
<dbReference type="PRINTS" id="PR00119">
    <property type="entry name" value="CATATPASE"/>
</dbReference>
<dbReference type="GO" id="GO:0005886">
    <property type="term" value="C:plasma membrane"/>
    <property type="evidence" value="ECO:0007669"/>
    <property type="project" value="TreeGrafter"/>
</dbReference>
<feature type="transmembrane region" description="Helical" evidence="9">
    <location>
        <begin position="322"/>
        <end position="347"/>
    </location>
</feature>
<keyword evidence="6 9" id="KW-1133">Transmembrane helix</keyword>
<keyword evidence="4" id="KW-0067">ATP-binding</keyword>
<reference evidence="11" key="1">
    <citation type="journal article" date="2023" name="G3 (Bethesda)">
        <title>Whole genome assemblies of Zophobas morio and Tenebrio molitor.</title>
        <authorList>
            <person name="Kaur S."/>
            <person name="Stinson S.A."/>
            <person name="diCenzo G.C."/>
        </authorList>
    </citation>
    <scope>NUCLEOTIDE SEQUENCE</scope>
    <source>
        <strain evidence="11">QUZm001</strain>
    </source>
</reference>
<feature type="transmembrane region" description="Helical" evidence="9">
    <location>
        <begin position="281"/>
        <end position="302"/>
    </location>
</feature>
<evidence type="ECO:0000256" key="9">
    <source>
        <dbReference type="SAM" id="Phobius"/>
    </source>
</evidence>
<evidence type="ECO:0000256" key="1">
    <source>
        <dbReference type="ARBA" id="ARBA00004127"/>
    </source>
</evidence>
<dbReference type="InterPro" id="IPR036412">
    <property type="entry name" value="HAD-like_sf"/>
</dbReference>
<evidence type="ECO:0000313" key="11">
    <source>
        <dbReference type="EMBL" id="KAJ3615735.1"/>
    </source>
</evidence>
<dbReference type="AlphaFoldDB" id="A0AA38HHZ8"/>
<dbReference type="Pfam" id="PF00122">
    <property type="entry name" value="E1-E2_ATPase"/>
    <property type="match status" value="1"/>
</dbReference>
<dbReference type="SUPFAM" id="SSF81660">
    <property type="entry name" value="Metal cation-transporting ATPase, ATP-binding domain N"/>
    <property type="match status" value="1"/>
</dbReference>
<keyword evidence="3" id="KW-0547">Nucleotide-binding</keyword>
<dbReference type="GO" id="GO:0016887">
    <property type="term" value="F:ATP hydrolysis activity"/>
    <property type="evidence" value="ECO:0007669"/>
    <property type="project" value="InterPro"/>
</dbReference>
<dbReference type="InterPro" id="IPR018303">
    <property type="entry name" value="ATPase_P-typ_P_site"/>
</dbReference>
<name>A0AA38HHZ8_9CUCU</name>
<evidence type="ECO:0000313" key="12">
    <source>
        <dbReference type="Proteomes" id="UP001168821"/>
    </source>
</evidence>
<organism evidence="11 12">
    <name type="scientific">Zophobas morio</name>
    <dbReference type="NCBI Taxonomy" id="2755281"/>
    <lineage>
        <taxon>Eukaryota</taxon>
        <taxon>Metazoa</taxon>
        <taxon>Ecdysozoa</taxon>
        <taxon>Arthropoda</taxon>
        <taxon>Hexapoda</taxon>
        <taxon>Insecta</taxon>
        <taxon>Pterygota</taxon>
        <taxon>Neoptera</taxon>
        <taxon>Endopterygota</taxon>
        <taxon>Coleoptera</taxon>
        <taxon>Polyphaga</taxon>
        <taxon>Cucujiformia</taxon>
        <taxon>Tenebrionidae</taxon>
        <taxon>Zophobas</taxon>
    </lineage>
</organism>
<dbReference type="Pfam" id="PF13246">
    <property type="entry name" value="Cation_ATPase"/>
    <property type="match status" value="1"/>
</dbReference>
<keyword evidence="2 9" id="KW-0812">Transmembrane</keyword>
<evidence type="ECO:0000256" key="2">
    <source>
        <dbReference type="ARBA" id="ARBA00022692"/>
    </source>
</evidence>
<dbReference type="Gene3D" id="3.40.50.1000">
    <property type="entry name" value="HAD superfamily/HAD-like"/>
    <property type="match status" value="1"/>
</dbReference>
<proteinExistence type="predicted"/>
<dbReference type="Proteomes" id="UP001168821">
    <property type="component" value="Unassembled WGS sequence"/>
</dbReference>
<dbReference type="InterPro" id="IPR059000">
    <property type="entry name" value="ATPase_P-type_domA"/>
</dbReference>
<dbReference type="Gene3D" id="3.40.1110.10">
    <property type="entry name" value="Calcium-transporting ATPase, cytoplasmic domain N"/>
    <property type="match status" value="1"/>
</dbReference>
<evidence type="ECO:0000256" key="4">
    <source>
        <dbReference type="ARBA" id="ARBA00022840"/>
    </source>
</evidence>
<protein>
    <recommendedName>
        <fullName evidence="10">Cation-transporting P-type ATPase N-terminal domain-containing protein</fullName>
    </recommendedName>
</protein>
<evidence type="ECO:0000256" key="5">
    <source>
        <dbReference type="ARBA" id="ARBA00022842"/>
    </source>
</evidence>